<accession>A0A1B9I2K2</accession>
<feature type="region of interest" description="Disordered" evidence="1">
    <location>
        <begin position="1"/>
        <end position="37"/>
    </location>
</feature>
<dbReference type="EMBL" id="KI894011">
    <property type="protein sequence ID" value="OCF49763.1"/>
    <property type="molecule type" value="Genomic_DNA"/>
</dbReference>
<dbReference type="RefSeq" id="XP_019010982.2">
    <property type="nucleotide sequence ID" value="XM_019156024.2"/>
</dbReference>
<reference evidence="3" key="1">
    <citation type="submission" date="2013-07" db="EMBL/GenBank/DDBJ databases">
        <title>The Genome Sequence of Cryptococcus pinus CBS10737.</title>
        <authorList>
            <consortium name="The Broad Institute Genome Sequencing Platform"/>
            <person name="Cuomo C."/>
            <person name="Litvintseva A."/>
            <person name="Chen Y."/>
            <person name="Heitman J."/>
            <person name="Sun S."/>
            <person name="Springer D."/>
            <person name="Dromer F."/>
            <person name="Young S.K."/>
            <person name="Zeng Q."/>
            <person name="Gargeya S."/>
            <person name="Fitzgerald M."/>
            <person name="Abouelleil A."/>
            <person name="Alvarado L."/>
            <person name="Berlin A.M."/>
            <person name="Chapman S.B."/>
            <person name="Dewar J."/>
            <person name="Goldberg J."/>
            <person name="Griggs A."/>
            <person name="Gujja S."/>
            <person name="Hansen M."/>
            <person name="Howarth C."/>
            <person name="Imamovic A."/>
            <person name="Larimer J."/>
            <person name="McCowan C."/>
            <person name="Murphy C."/>
            <person name="Pearson M."/>
            <person name="Priest M."/>
            <person name="Roberts A."/>
            <person name="Saif S."/>
            <person name="Shea T."/>
            <person name="Sykes S."/>
            <person name="Wortman J."/>
            <person name="Nusbaum C."/>
            <person name="Birren B."/>
        </authorList>
    </citation>
    <scope>NUCLEOTIDE SEQUENCE [LARGE SCALE GENOMIC DNA]</scope>
    <source>
        <strain evidence="3">CBS 10737</strain>
    </source>
</reference>
<protein>
    <recommendedName>
        <fullName evidence="4">Major facilitator superfamily (MFS) profile domain-containing protein</fullName>
    </recommendedName>
</protein>
<dbReference type="SUPFAM" id="SSF103473">
    <property type="entry name" value="MFS general substrate transporter"/>
    <property type="match status" value="2"/>
</dbReference>
<evidence type="ECO:0000313" key="3">
    <source>
        <dbReference type="EMBL" id="OCF49763.1"/>
    </source>
</evidence>
<dbReference type="KEGG" id="kpin:30172656"/>
<keyword evidence="2" id="KW-1133">Transmembrane helix</keyword>
<proteinExistence type="predicted"/>
<dbReference type="OrthoDB" id="6499973at2759"/>
<dbReference type="InterPro" id="IPR036259">
    <property type="entry name" value="MFS_trans_sf"/>
</dbReference>
<evidence type="ECO:0000256" key="2">
    <source>
        <dbReference type="SAM" id="Phobius"/>
    </source>
</evidence>
<feature type="transmembrane region" description="Helical" evidence="2">
    <location>
        <begin position="88"/>
        <end position="110"/>
    </location>
</feature>
<keyword evidence="2" id="KW-0812">Transmembrane</keyword>
<name>A0A1B9I2K2_9TREE</name>
<dbReference type="GeneID" id="30172656"/>
<gene>
    <name evidence="3" type="ORF">I206_04287</name>
</gene>
<organism evidence="3">
    <name type="scientific">Kwoniella pini CBS 10737</name>
    <dbReference type="NCBI Taxonomy" id="1296096"/>
    <lineage>
        <taxon>Eukaryota</taxon>
        <taxon>Fungi</taxon>
        <taxon>Dikarya</taxon>
        <taxon>Basidiomycota</taxon>
        <taxon>Agaricomycotina</taxon>
        <taxon>Tremellomycetes</taxon>
        <taxon>Tremellales</taxon>
        <taxon>Cryptococcaceae</taxon>
        <taxon>Kwoniella</taxon>
    </lineage>
</organism>
<dbReference type="PANTHER" id="PTHR11360">
    <property type="entry name" value="MONOCARBOXYLATE TRANSPORTER"/>
    <property type="match status" value="1"/>
</dbReference>
<feature type="transmembrane region" description="Helical" evidence="2">
    <location>
        <begin position="46"/>
        <end position="67"/>
    </location>
</feature>
<feature type="transmembrane region" description="Helical" evidence="2">
    <location>
        <begin position="148"/>
        <end position="167"/>
    </location>
</feature>
<reference evidence="3" key="2">
    <citation type="submission" date="2016-07" db="EMBL/GenBank/DDBJ databases">
        <title>Evolution of pathogenesis and genome organization in the Tremellales.</title>
        <authorList>
            <person name="Cuomo C."/>
            <person name="Litvintseva A."/>
            <person name="Heitman J."/>
            <person name="Chen Y."/>
            <person name="Sun S."/>
            <person name="Springer D."/>
            <person name="Dromer F."/>
            <person name="Young S."/>
            <person name="Zeng Q."/>
            <person name="Chapman S."/>
            <person name="Gujja S."/>
            <person name="Saif S."/>
            <person name="Birren B."/>
        </authorList>
    </citation>
    <scope>NUCLEOTIDE SEQUENCE</scope>
    <source>
        <strain evidence="3">CBS 10737</strain>
    </source>
</reference>
<keyword evidence="2" id="KW-0472">Membrane</keyword>
<evidence type="ECO:0008006" key="4">
    <source>
        <dbReference type="Google" id="ProtNLM"/>
    </source>
</evidence>
<feature type="compositionally biased region" description="Polar residues" evidence="1">
    <location>
        <begin position="1"/>
        <end position="23"/>
    </location>
</feature>
<dbReference type="AlphaFoldDB" id="A0A1B9I2K2"/>
<feature type="transmembrane region" description="Helical" evidence="2">
    <location>
        <begin position="116"/>
        <end position="136"/>
    </location>
</feature>
<sequence length="204" mass="22244">MSTRDAITISSQNQLSQSPQELTPDTEKAASPSNIIPGSDIPDGGLRAWLCVIGAWSVMSATFGYSNSFGVFQSYYITKYPEVSASDISWVGSVLLFFQFNFGAFTGPLYDKVALLYGFFSEAYFSLMVPALLSFAKNFDEFGSKTGWGMLIVSVAALTGTPIHGALLDRYGLYAPTIWAGSNVLTGASFMLIATRLQFRRKRT</sequence>
<evidence type="ECO:0000256" key="1">
    <source>
        <dbReference type="SAM" id="MobiDB-lite"/>
    </source>
</evidence>
<dbReference type="PANTHER" id="PTHR11360:SF319">
    <property type="entry name" value="MAJOR FACILITATOR SUPERFAMILY (MFS) PROFILE DOMAIN-CONTAINING PROTEIN"/>
    <property type="match status" value="1"/>
</dbReference>
<dbReference type="InterPro" id="IPR050327">
    <property type="entry name" value="Proton-linked_MCT"/>
</dbReference>
<feature type="transmembrane region" description="Helical" evidence="2">
    <location>
        <begin position="173"/>
        <end position="194"/>
    </location>
</feature>